<feature type="region of interest" description="Disordered" evidence="1">
    <location>
        <begin position="1"/>
        <end position="37"/>
    </location>
</feature>
<accession>A0ABR1AWP2</accession>
<reference evidence="2 3" key="1">
    <citation type="submission" date="2023-09" db="EMBL/GenBank/DDBJ databases">
        <title>Genomes of two closely related lineages of the louse Polyplax serrata with different host specificities.</title>
        <authorList>
            <person name="Martinu J."/>
            <person name="Tarabai H."/>
            <person name="Stefka J."/>
            <person name="Hypsa V."/>
        </authorList>
    </citation>
    <scope>NUCLEOTIDE SEQUENCE [LARGE SCALE GENOMIC DNA]</scope>
    <source>
        <strain evidence="2">98ZLc_SE</strain>
    </source>
</reference>
<comment type="caution">
    <text evidence="2">The sequence shown here is derived from an EMBL/GenBank/DDBJ whole genome shotgun (WGS) entry which is preliminary data.</text>
</comment>
<proteinExistence type="predicted"/>
<name>A0ABR1AWP2_POLSC</name>
<sequence length="98" mass="11687">MERVSRQVVEEEEEERRPTGATDLPLSNVKYGGRRRDNAHVSKYFHVKGETHCFQWEERAKSRIRHSQKMPEDARRMPKFLDLRFGRKLSNGKMEDVN</sequence>
<protein>
    <submittedName>
        <fullName evidence="2">Uncharacterized protein</fullName>
    </submittedName>
</protein>
<dbReference type="EMBL" id="JAWJWF010000045">
    <property type="protein sequence ID" value="KAK6627737.1"/>
    <property type="molecule type" value="Genomic_DNA"/>
</dbReference>
<evidence type="ECO:0000313" key="3">
    <source>
        <dbReference type="Proteomes" id="UP001359485"/>
    </source>
</evidence>
<organism evidence="2 3">
    <name type="scientific">Polyplax serrata</name>
    <name type="common">Common mouse louse</name>
    <dbReference type="NCBI Taxonomy" id="468196"/>
    <lineage>
        <taxon>Eukaryota</taxon>
        <taxon>Metazoa</taxon>
        <taxon>Ecdysozoa</taxon>
        <taxon>Arthropoda</taxon>
        <taxon>Hexapoda</taxon>
        <taxon>Insecta</taxon>
        <taxon>Pterygota</taxon>
        <taxon>Neoptera</taxon>
        <taxon>Paraneoptera</taxon>
        <taxon>Psocodea</taxon>
        <taxon>Troctomorpha</taxon>
        <taxon>Phthiraptera</taxon>
        <taxon>Anoplura</taxon>
        <taxon>Polyplacidae</taxon>
        <taxon>Polyplax</taxon>
    </lineage>
</organism>
<keyword evidence="3" id="KW-1185">Reference proteome</keyword>
<gene>
    <name evidence="2" type="ORF">RUM44_010216</name>
</gene>
<evidence type="ECO:0000313" key="2">
    <source>
        <dbReference type="EMBL" id="KAK6627737.1"/>
    </source>
</evidence>
<dbReference type="Proteomes" id="UP001359485">
    <property type="component" value="Unassembled WGS sequence"/>
</dbReference>
<evidence type="ECO:0000256" key="1">
    <source>
        <dbReference type="SAM" id="MobiDB-lite"/>
    </source>
</evidence>